<dbReference type="Gene3D" id="2.60.40.1120">
    <property type="entry name" value="Carboxypeptidase-like, regulatory domain"/>
    <property type="match status" value="1"/>
</dbReference>
<protein>
    <submittedName>
        <fullName evidence="6">Outer membrane receptor proteins, mostly Fe transport</fullName>
    </submittedName>
</protein>
<dbReference type="AlphaFoldDB" id="A0A1M6BF62"/>
<evidence type="ECO:0000256" key="1">
    <source>
        <dbReference type="ARBA" id="ARBA00004442"/>
    </source>
</evidence>
<dbReference type="STRING" id="415425.SAMN05444363_0721"/>
<name>A0A1M6BF62_9FLAO</name>
<keyword evidence="4" id="KW-0732">Signal</keyword>
<dbReference type="PANTHER" id="PTHR40980:SF4">
    <property type="entry name" value="TONB-DEPENDENT RECEPTOR-LIKE BETA-BARREL DOMAIN-CONTAINING PROTEIN"/>
    <property type="match status" value="1"/>
</dbReference>
<evidence type="ECO:0000313" key="7">
    <source>
        <dbReference type="Proteomes" id="UP000184488"/>
    </source>
</evidence>
<sequence>MQKLKQNLLLVFTLVPFIMQAQFDITGTVVGQDNSTIATAEVIVLSNENSALVSQLTDEQGNFKVTINQGNYILQIKQLGVILLEKNVTIFQNTNLGILNVDDSKKLEEIVISTKKKLIERKVDRLVFNVQNSVRASSGDALDALKVTPGIRVQNETIAMIGKSDMGVLVNDKLVQLSGEELINYLKTITADNIKSIEVITTPPAKYSAEGNSGLVNIILKKVKQNSWSASLKGSYRQATYGTSGTGGTFTFQKDKHTMVASTNYSNGSYYGLEESIIKYPTQLWESKGSGKYYTNLWGNRLGYDYQVSKKWSFGVQYIGSFNKPDINDASLATMTDNISQNTNAIINSNGQNRKKNILNSLNAHTNMDLDTVGRKMSLDIDYLDYKSTNNRNFYTATTANSQSGLQNGSQNTLNQTENNIKNLSAQVHIDHPLKWAKINYGLRFSFSNTNNDIALYDLSGMQPTLNNAQSNVFEYIENTQAAYISGNKSFGKNKWDLQVGLRVENTQTKGNSISLNQVNKNSYFRWFPTLYLLHKINDNKTITLSYSKRIFRPNFNNLNPFRWYSSQYSYSEGNPNLIPGIANNFELNYNYKDNLNTTVYFSKGVNNFGQVVTLNTDDYVQRITRLNYFSNYSAGITQNYSYTGKKWWENQNTISIFFQHSDSYIYPVTPQSNESFSAYISSSNNFILNKTVSSGFEVTHYFPNQSGDLTYNYARTYLSFFVQASFLNRKLQTTFAVENILKTNDFNNSSIRNGFDASYKGYYDSRYIGVQLVYKMGSSKVNARNRKVSNEQEKNRIN</sequence>
<dbReference type="SUPFAM" id="SSF49464">
    <property type="entry name" value="Carboxypeptidase regulatory domain-like"/>
    <property type="match status" value="1"/>
</dbReference>
<accession>A0A1M6BF62</accession>
<dbReference type="Gene3D" id="2.40.170.20">
    <property type="entry name" value="TonB-dependent receptor, beta-barrel domain"/>
    <property type="match status" value="1"/>
</dbReference>
<dbReference type="GO" id="GO:0009279">
    <property type="term" value="C:cell outer membrane"/>
    <property type="evidence" value="ECO:0007669"/>
    <property type="project" value="UniProtKB-SubCell"/>
</dbReference>
<evidence type="ECO:0000256" key="4">
    <source>
        <dbReference type="SAM" id="SignalP"/>
    </source>
</evidence>
<dbReference type="Pfam" id="PF13715">
    <property type="entry name" value="CarbopepD_reg_2"/>
    <property type="match status" value="1"/>
</dbReference>
<keyword evidence="6" id="KW-0675">Receptor</keyword>
<keyword evidence="3" id="KW-0998">Cell outer membrane</keyword>
<evidence type="ECO:0000313" key="6">
    <source>
        <dbReference type="EMBL" id="SHI47345.1"/>
    </source>
</evidence>
<dbReference type="Pfam" id="PF14905">
    <property type="entry name" value="OMP_b-brl_3"/>
    <property type="match status" value="1"/>
</dbReference>
<evidence type="ECO:0000256" key="3">
    <source>
        <dbReference type="ARBA" id="ARBA00023237"/>
    </source>
</evidence>
<dbReference type="PANTHER" id="PTHR40980">
    <property type="entry name" value="PLUG DOMAIN-CONTAINING PROTEIN"/>
    <property type="match status" value="1"/>
</dbReference>
<feature type="domain" description="Outer membrane protein beta-barrel" evidence="5">
    <location>
        <begin position="369"/>
        <end position="775"/>
    </location>
</feature>
<keyword evidence="2" id="KW-0472">Membrane</keyword>
<dbReference type="Proteomes" id="UP000184488">
    <property type="component" value="Unassembled WGS sequence"/>
</dbReference>
<proteinExistence type="predicted"/>
<feature type="chain" id="PRO_5012838847" evidence="4">
    <location>
        <begin position="22"/>
        <end position="799"/>
    </location>
</feature>
<dbReference type="OrthoDB" id="8764943at2"/>
<comment type="subcellular location">
    <subcellularLocation>
        <location evidence="1">Cell outer membrane</location>
    </subcellularLocation>
</comment>
<organism evidence="6 7">
    <name type="scientific">Flavobacterium terrae</name>
    <dbReference type="NCBI Taxonomy" id="415425"/>
    <lineage>
        <taxon>Bacteria</taxon>
        <taxon>Pseudomonadati</taxon>
        <taxon>Bacteroidota</taxon>
        <taxon>Flavobacteriia</taxon>
        <taxon>Flavobacteriales</taxon>
        <taxon>Flavobacteriaceae</taxon>
        <taxon>Flavobacterium</taxon>
    </lineage>
</organism>
<dbReference type="SUPFAM" id="SSF56935">
    <property type="entry name" value="Porins"/>
    <property type="match status" value="1"/>
</dbReference>
<feature type="signal peptide" evidence="4">
    <location>
        <begin position="1"/>
        <end position="21"/>
    </location>
</feature>
<evidence type="ECO:0000259" key="5">
    <source>
        <dbReference type="Pfam" id="PF14905"/>
    </source>
</evidence>
<reference evidence="7" key="1">
    <citation type="submission" date="2016-11" db="EMBL/GenBank/DDBJ databases">
        <authorList>
            <person name="Varghese N."/>
            <person name="Submissions S."/>
        </authorList>
    </citation>
    <scope>NUCLEOTIDE SEQUENCE [LARGE SCALE GENOMIC DNA]</scope>
    <source>
        <strain evidence="7">DSM 18829</strain>
    </source>
</reference>
<dbReference type="InterPro" id="IPR036942">
    <property type="entry name" value="Beta-barrel_TonB_sf"/>
</dbReference>
<dbReference type="InterPro" id="IPR041700">
    <property type="entry name" value="OMP_b-brl_3"/>
</dbReference>
<keyword evidence="7" id="KW-1185">Reference proteome</keyword>
<dbReference type="RefSeq" id="WP_073308639.1">
    <property type="nucleotide sequence ID" value="NZ_FQZI01000001.1"/>
</dbReference>
<gene>
    <name evidence="6" type="ORF">SAMN05444363_0721</name>
</gene>
<dbReference type="InterPro" id="IPR008969">
    <property type="entry name" value="CarboxyPept-like_regulatory"/>
</dbReference>
<evidence type="ECO:0000256" key="2">
    <source>
        <dbReference type="ARBA" id="ARBA00023136"/>
    </source>
</evidence>
<dbReference type="EMBL" id="FQZI01000001">
    <property type="protein sequence ID" value="SHI47345.1"/>
    <property type="molecule type" value="Genomic_DNA"/>
</dbReference>